<keyword evidence="4" id="KW-1185">Reference proteome</keyword>
<feature type="domain" description="TPM" evidence="2">
    <location>
        <begin position="43"/>
        <end position="166"/>
    </location>
</feature>
<gene>
    <name evidence="3" type="ORF">SAMN05660918_1177</name>
</gene>
<accession>A0A1H6S220</accession>
<dbReference type="EMBL" id="FNYA01000002">
    <property type="protein sequence ID" value="SEI62113.1"/>
    <property type="molecule type" value="Genomic_DNA"/>
</dbReference>
<dbReference type="Pfam" id="PF04536">
    <property type="entry name" value="TPM_phosphatase"/>
    <property type="match status" value="1"/>
</dbReference>
<organism evidence="3 4">
    <name type="scientific">Flavobacterium terrigena</name>
    <dbReference type="NCBI Taxonomy" id="402734"/>
    <lineage>
        <taxon>Bacteria</taxon>
        <taxon>Pseudomonadati</taxon>
        <taxon>Bacteroidota</taxon>
        <taxon>Flavobacteriia</taxon>
        <taxon>Flavobacteriales</taxon>
        <taxon>Flavobacteriaceae</taxon>
        <taxon>Flavobacterium</taxon>
    </lineage>
</organism>
<proteinExistence type="predicted"/>
<dbReference type="OrthoDB" id="9810918at2"/>
<protein>
    <recommendedName>
        <fullName evidence="2">TPM domain-containing protein</fullName>
    </recommendedName>
</protein>
<dbReference type="AlphaFoldDB" id="A0A1H6S220"/>
<keyword evidence="1" id="KW-0812">Transmembrane</keyword>
<reference evidence="4" key="1">
    <citation type="submission" date="2016-10" db="EMBL/GenBank/DDBJ databases">
        <authorList>
            <person name="Varghese N."/>
            <person name="Submissions S."/>
        </authorList>
    </citation>
    <scope>NUCLEOTIDE SEQUENCE [LARGE SCALE GENOMIC DNA]</scope>
    <source>
        <strain evidence="4">DSM 17934</strain>
    </source>
</reference>
<evidence type="ECO:0000313" key="4">
    <source>
        <dbReference type="Proteomes" id="UP000199702"/>
    </source>
</evidence>
<dbReference type="Proteomes" id="UP000199702">
    <property type="component" value="Unassembled WGS sequence"/>
</dbReference>
<evidence type="ECO:0000259" key="2">
    <source>
        <dbReference type="Pfam" id="PF04536"/>
    </source>
</evidence>
<dbReference type="InterPro" id="IPR007621">
    <property type="entry name" value="TPM_dom"/>
</dbReference>
<evidence type="ECO:0000313" key="3">
    <source>
        <dbReference type="EMBL" id="SEI62113.1"/>
    </source>
</evidence>
<sequence length="265" mass="28556">MNYLMKYQEIKMRKLVLFIALFLGFVSQAQLNIPEKPSFIPPVIDSTNTLSSQEKEDLYKKLAIYSDSTSTEMFVMIVSTTQGEEIKRYATDLGQKWQIGQKGKDNGIILLIAKDDRKMAIQTGYGVEHLLTDALSRRIIETVIKPSFKQDQYYQGIDEGTNAIFRVLKGEFKNDKSDKEGSIIPILIVIAFVIIFLIIASKNKGNRGNSGGFGAPDLMDVIILSSMGRSGGFGSGGFGGGSSGGGFGGFGGGGSFGGGGASGSW</sequence>
<dbReference type="PANTHER" id="PTHR30373:SF2">
    <property type="entry name" value="UPF0603 PROTEIN YGCG"/>
    <property type="match status" value="1"/>
</dbReference>
<dbReference type="PANTHER" id="PTHR30373">
    <property type="entry name" value="UPF0603 PROTEIN YGCG"/>
    <property type="match status" value="1"/>
</dbReference>
<keyword evidence="1" id="KW-1133">Transmembrane helix</keyword>
<dbReference type="STRING" id="402734.SAMN05660918_1177"/>
<dbReference type="Gene3D" id="3.10.310.50">
    <property type="match status" value="1"/>
</dbReference>
<evidence type="ECO:0000256" key="1">
    <source>
        <dbReference type="SAM" id="Phobius"/>
    </source>
</evidence>
<keyword evidence="1" id="KW-0472">Membrane</keyword>
<feature type="transmembrane region" description="Helical" evidence="1">
    <location>
        <begin position="182"/>
        <end position="200"/>
    </location>
</feature>
<name>A0A1H6S220_9FLAO</name>